<proteinExistence type="predicted"/>
<reference evidence="1" key="1">
    <citation type="submission" date="2020-05" db="EMBL/GenBank/DDBJ databases">
        <authorList>
            <person name="Chiriac C."/>
            <person name="Salcher M."/>
            <person name="Ghai R."/>
            <person name="Kavagutti S V."/>
        </authorList>
    </citation>
    <scope>NUCLEOTIDE SEQUENCE</scope>
</reference>
<organism evidence="1">
    <name type="scientific">freshwater metagenome</name>
    <dbReference type="NCBI Taxonomy" id="449393"/>
    <lineage>
        <taxon>unclassified sequences</taxon>
        <taxon>metagenomes</taxon>
        <taxon>ecological metagenomes</taxon>
    </lineage>
</organism>
<dbReference type="EMBL" id="CAFBLP010000002">
    <property type="protein sequence ID" value="CAB4858415.1"/>
    <property type="molecule type" value="Genomic_DNA"/>
</dbReference>
<accession>A0A6J7CN23</accession>
<evidence type="ECO:0000313" key="1">
    <source>
        <dbReference type="EMBL" id="CAB4858415.1"/>
    </source>
</evidence>
<dbReference type="AlphaFoldDB" id="A0A6J7CN23"/>
<gene>
    <name evidence="1" type="ORF">UFOPK3376_00111</name>
</gene>
<name>A0A6J7CN23_9ZZZZ</name>
<protein>
    <submittedName>
        <fullName evidence="1">Unannotated protein</fullName>
    </submittedName>
</protein>
<sequence length="66" mass="7291">MTGSLLAVAWVLGILLAYRLIVLPKLRRAGVFSNRRKVEYSHPCSTRPIVLQGGRTARVSKQSRAA</sequence>